<reference evidence="6 7" key="1">
    <citation type="submission" date="2022-11" db="EMBL/GenBank/DDBJ databases">
        <title>Minimal conservation of predation-associated metabolite biosynthetic gene clusters underscores biosynthetic potential of Myxococcota including descriptions for ten novel species: Archangium lansinium sp. nov., Myxococcus landrumus sp. nov., Nannocystis bai.</title>
        <authorList>
            <person name="Ahearne A."/>
            <person name="Stevens C."/>
            <person name="Dowd S."/>
        </authorList>
    </citation>
    <scope>NUCLEOTIDE SEQUENCE [LARGE SCALE GENOMIC DNA]</scope>
    <source>
        <strain evidence="6 7">NCELM</strain>
    </source>
</reference>
<dbReference type="InterPro" id="IPR017508">
    <property type="entry name" value="HipA_N1"/>
</dbReference>
<dbReference type="EMBL" id="JAQNDN010000013">
    <property type="protein sequence ID" value="MDC0670734.1"/>
    <property type="molecule type" value="Genomic_DNA"/>
</dbReference>
<dbReference type="Pfam" id="PF13657">
    <property type="entry name" value="Couple_hipA"/>
    <property type="match status" value="1"/>
</dbReference>
<evidence type="ECO:0000256" key="1">
    <source>
        <dbReference type="ARBA" id="ARBA00010164"/>
    </source>
</evidence>
<dbReference type="InterPro" id="IPR052028">
    <property type="entry name" value="HipA_Ser/Thr_kinase"/>
</dbReference>
<organism evidence="6 7">
    <name type="scientific">Nannocystis radixulma</name>
    <dbReference type="NCBI Taxonomy" id="2995305"/>
    <lineage>
        <taxon>Bacteria</taxon>
        <taxon>Pseudomonadati</taxon>
        <taxon>Myxococcota</taxon>
        <taxon>Polyangia</taxon>
        <taxon>Nannocystales</taxon>
        <taxon>Nannocystaceae</taxon>
        <taxon>Nannocystis</taxon>
    </lineage>
</organism>
<keyword evidence="2" id="KW-0808">Transferase</keyword>
<evidence type="ECO:0000259" key="5">
    <source>
        <dbReference type="Pfam" id="PF13657"/>
    </source>
</evidence>
<keyword evidence="7" id="KW-1185">Reference proteome</keyword>
<evidence type="ECO:0000313" key="6">
    <source>
        <dbReference type="EMBL" id="MDC0670734.1"/>
    </source>
</evidence>
<dbReference type="PANTHER" id="PTHR37419:SF1">
    <property type="entry name" value="SERINE_THREONINE-PROTEIN KINASE TOXIN HIPA"/>
    <property type="match status" value="1"/>
</dbReference>
<name>A0ABT5B9C4_9BACT</name>
<dbReference type="PANTHER" id="PTHR37419">
    <property type="entry name" value="SERINE/THREONINE-PROTEIN KINASE TOXIN HIPA"/>
    <property type="match status" value="1"/>
</dbReference>
<dbReference type="NCBIfam" id="TIGR03071">
    <property type="entry name" value="couple_hipA"/>
    <property type="match status" value="1"/>
</dbReference>
<comment type="caution">
    <text evidence="6">The sequence shown here is derived from an EMBL/GenBank/DDBJ whole genome shotgun (WGS) entry which is preliminary data.</text>
</comment>
<evidence type="ECO:0000256" key="2">
    <source>
        <dbReference type="ARBA" id="ARBA00022679"/>
    </source>
</evidence>
<proteinExistence type="inferred from homology"/>
<evidence type="ECO:0000259" key="4">
    <source>
        <dbReference type="Pfam" id="PF07804"/>
    </source>
</evidence>
<comment type="similarity">
    <text evidence="1">Belongs to the HipA Ser/Thr kinase family.</text>
</comment>
<gene>
    <name evidence="6" type="ORF">POL58_23460</name>
</gene>
<dbReference type="RefSeq" id="WP_272000624.1">
    <property type="nucleotide sequence ID" value="NZ_JAQNDN010000013.1"/>
</dbReference>
<protein>
    <submittedName>
        <fullName evidence="6">Type II toxin-antitoxin system HipA family toxin</fullName>
    </submittedName>
</protein>
<dbReference type="Gene3D" id="1.10.1070.20">
    <property type="match status" value="1"/>
</dbReference>
<dbReference type="Proteomes" id="UP001217838">
    <property type="component" value="Unassembled WGS sequence"/>
</dbReference>
<dbReference type="Pfam" id="PF07804">
    <property type="entry name" value="HipA_C"/>
    <property type="match status" value="1"/>
</dbReference>
<dbReference type="InterPro" id="IPR012893">
    <property type="entry name" value="HipA-like_C"/>
</dbReference>
<feature type="domain" description="HipA N-terminal subdomain 1" evidence="5">
    <location>
        <begin position="5"/>
        <end position="107"/>
    </location>
</feature>
<evidence type="ECO:0000313" key="7">
    <source>
        <dbReference type="Proteomes" id="UP001217838"/>
    </source>
</evidence>
<keyword evidence="3" id="KW-0418">Kinase</keyword>
<feature type="domain" description="HipA-like C-terminal" evidence="4">
    <location>
        <begin position="135"/>
        <end position="382"/>
    </location>
</feature>
<sequence length="411" mass="45912">MSIELDVFLHETPVARLVRRDDRQVQLRFLSSYLQMVRRPVLGLYYLDKLKMPLDPESRVPTFFTNLLPDADGPLRALVVSTAGLRDDQEMRLLAHLGEDLPGAVRIRLAAGMEAEEPYPVPPRSLHIDGSRLRFSLAGLQLKFSMVREGKGLVLPASGRGGNWLVKLPDLTFPGVPEAEHAVMQWAGASGIEVPELDLVTFAQLSGIPEIRGATAEAALCLAVRRFDRPTGEPHVHIEDFAQVFGRAPYQKYNEDLSTRMRPLGFETLARVVRTYAPDDRRAFVRRLVFMVLSGNADGHLKNWSFIYPDGRTPRLSPAYDLVPTIAFAGTSDELALPFFGDKAFGAVTLETFGRLAPALQEPSDVLMRWASEDVERIMDAWSSAWGFETEVRASIELHHSSLRRAGLLQR</sequence>
<accession>A0ABT5B9C4</accession>
<evidence type="ECO:0000256" key="3">
    <source>
        <dbReference type="ARBA" id="ARBA00022777"/>
    </source>
</evidence>